<feature type="transmembrane region" description="Helical" evidence="6">
    <location>
        <begin position="312"/>
        <end position="336"/>
    </location>
</feature>
<keyword evidence="2 6" id="KW-0812">Transmembrane</keyword>
<evidence type="ECO:0000256" key="1">
    <source>
        <dbReference type="ARBA" id="ARBA00004141"/>
    </source>
</evidence>
<dbReference type="PANTHER" id="PTHR23501">
    <property type="entry name" value="MAJOR FACILITATOR SUPERFAMILY"/>
    <property type="match status" value="1"/>
</dbReference>
<sequence>MLSSKKLIPATSVFGFQASTSMAREQPENTGTVDERTSLLRPHAIITHSQDEENSIDRQELSATSTAGSHWEEVPWKKNLVLLLGVFLVNSDSAILLAMFRQIASDFDQLSSASWIINSYVIGLVAAQPLYGKLSDIYGRKPLLLIAYFFICVGGVLGGLGFSFQGILLGRTIAGIGNAGITVLISTLIVDLVPMREVAVWRSYVYAVNQIGRAVGPSLGGFIADSTNWRWSLLYQVPLNVLGFIFIWWKMSFPPPPSSEVIHDSNDDMGKASWRSKLGRIDFSGSFSLGLANCSLLLVLDRVQKNTDDIFSWSVVVPSVTWIVFLLVFIGVEAFWAREPIMPLRLLVKRNVFSSYSVQFLQTAAQMAFYTTIPLYFRVAMGDSNTTVGIRLLSITMGTIIGGLISGFIIKRTGLYRLTTLVSIFLSNLGFLAVFLRWRGVTSWAETMCGFPIGLGFGVSLSAAFIGLTAGIEACQVAVSTSGFYLSLNLGSLIGVSSSTLLISGFVKSTLSDRLQGVPNASDIIRDVTSNFDRINELPEKIADLVREAYMGSIMHVWLFSLVCGCLAFIACLVMREGQMDQCTNKGKKPASQDYDTFSRPGPRRLGPD</sequence>
<dbReference type="InterPro" id="IPR020846">
    <property type="entry name" value="MFS_dom"/>
</dbReference>
<evidence type="ECO:0000259" key="7">
    <source>
        <dbReference type="PROSITE" id="PS50850"/>
    </source>
</evidence>
<feature type="transmembrane region" description="Helical" evidence="6">
    <location>
        <begin position="448"/>
        <end position="472"/>
    </location>
</feature>
<name>A0AAN6N274_9PEZI</name>
<evidence type="ECO:0000313" key="9">
    <source>
        <dbReference type="Proteomes" id="UP001303473"/>
    </source>
</evidence>
<dbReference type="EMBL" id="MU853855">
    <property type="protein sequence ID" value="KAK3937425.1"/>
    <property type="molecule type" value="Genomic_DNA"/>
</dbReference>
<dbReference type="Pfam" id="PF07690">
    <property type="entry name" value="MFS_1"/>
    <property type="match status" value="1"/>
</dbReference>
<evidence type="ECO:0000256" key="2">
    <source>
        <dbReference type="ARBA" id="ARBA00022692"/>
    </source>
</evidence>
<feature type="transmembrane region" description="Helical" evidence="6">
    <location>
        <begin position="484"/>
        <end position="507"/>
    </location>
</feature>
<comment type="caution">
    <text evidence="8">The sequence shown here is derived from an EMBL/GenBank/DDBJ whole genome shotgun (WGS) entry which is preliminary data.</text>
</comment>
<accession>A0AAN6N274</accession>
<evidence type="ECO:0000313" key="8">
    <source>
        <dbReference type="EMBL" id="KAK3937425.1"/>
    </source>
</evidence>
<comment type="subcellular location">
    <subcellularLocation>
        <location evidence="1">Membrane</location>
        <topology evidence="1">Multi-pass membrane protein</topology>
    </subcellularLocation>
</comment>
<feature type="transmembrane region" description="Helical" evidence="6">
    <location>
        <begin position="233"/>
        <end position="251"/>
    </location>
</feature>
<feature type="region of interest" description="Disordered" evidence="5">
    <location>
        <begin position="583"/>
        <end position="609"/>
    </location>
</feature>
<dbReference type="GO" id="GO:0000329">
    <property type="term" value="C:fungal-type vacuole membrane"/>
    <property type="evidence" value="ECO:0007669"/>
    <property type="project" value="TreeGrafter"/>
</dbReference>
<dbReference type="AlphaFoldDB" id="A0AAN6N274"/>
<evidence type="ECO:0000256" key="6">
    <source>
        <dbReference type="SAM" id="Phobius"/>
    </source>
</evidence>
<dbReference type="PANTHER" id="PTHR23501:SF33">
    <property type="entry name" value="MAJOR FACILITATOR SUPERFAMILY (MFS) PROFILE DOMAIN-CONTAINING PROTEIN"/>
    <property type="match status" value="1"/>
</dbReference>
<feature type="transmembrane region" description="Helical" evidence="6">
    <location>
        <begin position="416"/>
        <end position="436"/>
    </location>
</feature>
<organism evidence="8 9">
    <name type="scientific">Diplogelasinospora grovesii</name>
    <dbReference type="NCBI Taxonomy" id="303347"/>
    <lineage>
        <taxon>Eukaryota</taxon>
        <taxon>Fungi</taxon>
        <taxon>Dikarya</taxon>
        <taxon>Ascomycota</taxon>
        <taxon>Pezizomycotina</taxon>
        <taxon>Sordariomycetes</taxon>
        <taxon>Sordariomycetidae</taxon>
        <taxon>Sordariales</taxon>
        <taxon>Diplogelasinosporaceae</taxon>
        <taxon>Diplogelasinospora</taxon>
    </lineage>
</organism>
<dbReference type="PROSITE" id="PS50850">
    <property type="entry name" value="MFS"/>
    <property type="match status" value="1"/>
</dbReference>
<feature type="domain" description="Major facilitator superfamily (MFS) profile" evidence="7">
    <location>
        <begin position="78"/>
        <end position="580"/>
    </location>
</feature>
<proteinExistence type="predicted"/>
<feature type="transmembrane region" description="Helical" evidence="6">
    <location>
        <begin position="557"/>
        <end position="576"/>
    </location>
</feature>
<feature type="transmembrane region" description="Helical" evidence="6">
    <location>
        <begin position="80"/>
        <end position="100"/>
    </location>
</feature>
<evidence type="ECO:0000256" key="3">
    <source>
        <dbReference type="ARBA" id="ARBA00022989"/>
    </source>
</evidence>
<feature type="transmembrane region" description="Helical" evidence="6">
    <location>
        <begin position="356"/>
        <end position="377"/>
    </location>
</feature>
<feature type="transmembrane region" description="Helical" evidence="6">
    <location>
        <begin position="112"/>
        <end position="131"/>
    </location>
</feature>
<dbReference type="InterPro" id="IPR036259">
    <property type="entry name" value="MFS_trans_sf"/>
</dbReference>
<keyword evidence="9" id="KW-1185">Reference proteome</keyword>
<protein>
    <submittedName>
        <fullName evidence="8">Major facilitator superfamily domain-containing protein</fullName>
    </submittedName>
</protein>
<gene>
    <name evidence="8" type="ORF">QBC46DRAFT_392834</name>
</gene>
<reference evidence="9" key="1">
    <citation type="journal article" date="2023" name="Mol. Phylogenet. Evol.">
        <title>Genome-scale phylogeny and comparative genomics of the fungal order Sordariales.</title>
        <authorList>
            <person name="Hensen N."/>
            <person name="Bonometti L."/>
            <person name="Westerberg I."/>
            <person name="Brannstrom I.O."/>
            <person name="Guillou S."/>
            <person name="Cros-Aarteil S."/>
            <person name="Calhoun S."/>
            <person name="Haridas S."/>
            <person name="Kuo A."/>
            <person name="Mondo S."/>
            <person name="Pangilinan J."/>
            <person name="Riley R."/>
            <person name="LaButti K."/>
            <person name="Andreopoulos B."/>
            <person name="Lipzen A."/>
            <person name="Chen C."/>
            <person name="Yan M."/>
            <person name="Daum C."/>
            <person name="Ng V."/>
            <person name="Clum A."/>
            <person name="Steindorff A."/>
            <person name="Ohm R.A."/>
            <person name="Martin F."/>
            <person name="Silar P."/>
            <person name="Natvig D.O."/>
            <person name="Lalanne C."/>
            <person name="Gautier V."/>
            <person name="Ament-Velasquez S.L."/>
            <person name="Kruys A."/>
            <person name="Hutchinson M.I."/>
            <person name="Powell A.J."/>
            <person name="Barry K."/>
            <person name="Miller A.N."/>
            <person name="Grigoriev I.V."/>
            <person name="Debuchy R."/>
            <person name="Gladieux P."/>
            <person name="Hiltunen Thoren M."/>
            <person name="Johannesson H."/>
        </authorList>
    </citation>
    <scope>NUCLEOTIDE SEQUENCE [LARGE SCALE GENOMIC DNA]</scope>
    <source>
        <strain evidence="9">CBS 340.73</strain>
    </source>
</reference>
<keyword evidence="4 6" id="KW-0472">Membrane</keyword>
<dbReference type="InterPro" id="IPR011701">
    <property type="entry name" value="MFS"/>
</dbReference>
<feature type="transmembrane region" description="Helical" evidence="6">
    <location>
        <begin position="173"/>
        <end position="193"/>
    </location>
</feature>
<feature type="transmembrane region" description="Helical" evidence="6">
    <location>
        <begin position="389"/>
        <end position="410"/>
    </location>
</feature>
<keyword evidence="3 6" id="KW-1133">Transmembrane helix</keyword>
<dbReference type="SUPFAM" id="SSF103473">
    <property type="entry name" value="MFS general substrate transporter"/>
    <property type="match status" value="1"/>
</dbReference>
<feature type="transmembrane region" description="Helical" evidence="6">
    <location>
        <begin position="143"/>
        <end position="167"/>
    </location>
</feature>
<evidence type="ECO:0000256" key="5">
    <source>
        <dbReference type="SAM" id="MobiDB-lite"/>
    </source>
</evidence>
<dbReference type="GO" id="GO:0015174">
    <property type="term" value="F:basic amino acid transmembrane transporter activity"/>
    <property type="evidence" value="ECO:0007669"/>
    <property type="project" value="TreeGrafter"/>
</dbReference>
<dbReference type="Gene3D" id="1.20.1250.20">
    <property type="entry name" value="MFS general substrate transporter like domains"/>
    <property type="match status" value="1"/>
</dbReference>
<dbReference type="Proteomes" id="UP001303473">
    <property type="component" value="Unassembled WGS sequence"/>
</dbReference>
<evidence type="ECO:0000256" key="4">
    <source>
        <dbReference type="ARBA" id="ARBA00023136"/>
    </source>
</evidence>